<proteinExistence type="predicted"/>
<evidence type="ECO:0000259" key="4">
    <source>
        <dbReference type="Pfam" id="PF13579"/>
    </source>
</evidence>
<evidence type="ECO:0000256" key="2">
    <source>
        <dbReference type="ARBA" id="ARBA00022676"/>
    </source>
</evidence>
<evidence type="ECO:0000256" key="3">
    <source>
        <dbReference type="ARBA" id="ARBA00022679"/>
    </source>
</evidence>
<sequence length="379" mass="40953">MSTSRAPRVLHVTEAMGGGIVTFVDSISRRQVEAGADVGVLYTVRPDTPSRETMEERFHPSVRLLTPIDAGGTAKNTLALMTKLRRIARAGAYDAIHLHSSIAGVAGRLALTGVRTPVFYSPHGFAFLRESSPSIVRAAYRALERVCARKGTLVVTSAGEIDLAEESLHAREVRYLQSGVPISTVPETVGPREHDGPVVVVTTARITYQKAPWRFAAIAKALEGRARFVWVGGGADADIEAWIGDAPVELKDWVTPEELEKIFAEADIFLFPTLWEGMALSLIQAQGRGIPAVTTDVVGNRDTVLDGVTGYVRGSDAALIEATRELIESPDLRRTMGIAAVQRVRESFTDDPIGVDSLAIYRGDLPKGDPFAAVRLRSS</sequence>
<comment type="caution">
    <text evidence="5">The sequence shown here is derived from an EMBL/GenBank/DDBJ whole genome shotgun (WGS) entry which is preliminary data.</text>
</comment>
<keyword evidence="2" id="KW-0328">Glycosyltransferase</keyword>
<feature type="domain" description="Glycosyltransferase subfamily 4-like N-terminal" evidence="4">
    <location>
        <begin position="18"/>
        <end position="174"/>
    </location>
</feature>
<keyword evidence="3" id="KW-0808">Transferase</keyword>
<dbReference type="Gene3D" id="3.40.50.2000">
    <property type="entry name" value="Glycogen Phosphorylase B"/>
    <property type="match status" value="2"/>
</dbReference>
<protein>
    <recommendedName>
        <fullName evidence="1">D-inositol 3-phosphate glycosyltransferase</fullName>
    </recommendedName>
</protein>
<evidence type="ECO:0000313" key="5">
    <source>
        <dbReference type="EMBL" id="GAA4777025.1"/>
    </source>
</evidence>
<dbReference type="PANTHER" id="PTHR45947">
    <property type="entry name" value="SULFOQUINOVOSYL TRANSFERASE SQD2"/>
    <property type="match status" value="1"/>
</dbReference>
<gene>
    <name evidence="5" type="ORF">GCM10023351_22210</name>
</gene>
<organism evidence="5 6">
    <name type="scientific">Microbacterium gilvum</name>
    <dbReference type="NCBI Taxonomy" id="1336204"/>
    <lineage>
        <taxon>Bacteria</taxon>
        <taxon>Bacillati</taxon>
        <taxon>Actinomycetota</taxon>
        <taxon>Actinomycetes</taxon>
        <taxon>Micrococcales</taxon>
        <taxon>Microbacteriaceae</taxon>
        <taxon>Microbacterium</taxon>
    </lineage>
</organism>
<name>A0ABP9AC43_9MICO</name>
<accession>A0ABP9AC43</accession>
<dbReference type="RefSeq" id="WP_345439140.1">
    <property type="nucleotide sequence ID" value="NZ_BAABKO010000004.1"/>
</dbReference>
<evidence type="ECO:0000313" key="6">
    <source>
        <dbReference type="Proteomes" id="UP001501645"/>
    </source>
</evidence>
<dbReference type="Pfam" id="PF13579">
    <property type="entry name" value="Glyco_trans_4_4"/>
    <property type="match status" value="1"/>
</dbReference>
<dbReference type="SUPFAM" id="SSF53756">
    <property type="entry name" value="UDP-Glycosyltransferase/glycogen phosphorylase"/>
    <property type="match status" value="1"/>
</dbReference>
<dbReference type="PANTHER" id="PTHR45947:SF3">
    <property type="entry name" value="SULFOQUINOVOSYL TRANSFERASE SQD2"/>
    <property type="match status" value="1"/>
</dbReference>
<dbReference type="Pfam" id="PF13692">
    <property type="entry name" value="Glyco_trans_1_4"/>
    <property type="match status" value="1"/>
</dbReference>
<dbReference type="InterPro" id="IPR050194">
    <property type="entry name" value="Glycosyltransferase_grp1"/>
</dbReference>
<dbReference type="EMBL" id="BAABKO010000004">
    <property type="protein sequence ID" value="GAA4777025.1"/>
    <property type="molecule type" value="Genomic_DNA"/>
</dbReference>
<dbReference type="Proteomes" id="UP001501645">
    <property type="component" value="Unassembled WGS sequence"/>
</dbReference>
<evidence type="ECO:0000256" key="1">
    <source>
        <dbReference type="ARBA" id="ARBA00021292"/>
    </source>
</evidence>
<dbReference type="InterPro" id="IPR028098">
    <property type="entry name" value="Glyco_trans_4-like_N"/>
</dbReference>
<keyword evidence="6" id="KW-1185">Reference proteome</keyword>
<reference evidence="6" key="1">
    <citation type="journal article" date="2019" name="Int. J. Syst. Evol. Microbiol.">
        <title>The Global Catalogue of Microorganisms (GCM) 10K type strain sequencing project: providing services to taxonomists for standard genome sequencing and annotation.</title>
        <authorList>
            <consortium name="The Broad Institute Genomics Platform"/>
            <consortium name="The Broad Institute Genome Sequencing Center for Infectious Disease"/>
            <person name="Wu L."/>
            <person name="Ma J."/>
        </authorList>
    </citation>
    <scope>NUCLEOTIDE SEQUENCE [LARGE SCALE GENOMIC DNA]</scope>
    <source>
        <strain evidence="6">JCM 18537</strain>
    </source>
</reference>